<evidence type="ECO:0000256" key="14">
    <source>
        <dbReference type="RuleBase" id="RU361271"/>
    </source>
</evidence>
<dbReference type="CDD" id="cd12087">
    <property type="entry name" value="TM_EGFR-like"/>
    <property type="match status" value="1"/>
</dbReference>
<dbReference type="InterPro" id="IPR011009">
    <property type="entry name" value="Kinase-like_dom_sf"/>
</dbReference>
<evidence type="ECO:0000256" key="7">
    <source>
        <dbReference type="ARBA" id="ARBA00022741"/>
    </source>
</evidence>
<evidence type="ECO:0000313" key="19">
    <source>
        <dbReference type="Proteomes" id="UP000678393"/>
    </source>
</evidence>
<dbReference type="AlphaFoldDB" id="A0A8S3YUC7"/>
<dbReference type="InterPro" id="IPR008271">
    <property type="entry name" value="Ser/Thr_kinase_AS"/>
</dbReference>
<dbReference type="PROSITE" id="PS00107">
    <property type="entry name" value="PROTEIN_KINASE_ATP"/>
    <property type="match status" value="1"/>
</dbReference>
<protein>
    <recommendedName>
        <fullName evidence="14">Serine/threonine-protein kinase receptor</fullName>
        <ecNumber evidence="14">2.7.11.30</ecNumber>
    </recommendedName>
</protein>
<feature type="region of interest" description="Disordered" evidence="15">
    <location>
        <begin position="488"/>
        <end position="515"/>
    </location>
</feature>
<keyword evidence="12 14" id="KW-0675">Receptor</keyword>
<dbReference type="FunFam" id="1.10.510.10:FF:000304">
    <property type="entry name" value="Receptor protein serine/threonine kinase"/>
    <property type="match status" value="1"/>
</dbReference>
<evidence type="ECO:0000256" key="3">
    <source>
        <dbReference type="ARBA" id="ARBA00022527"/>
    </source>
</evidence>
<evidence type="ECO:0000256" key="9">
    <source>
        <dbReference type="ARBA" id="ARBA00022840"/>
    </source>
</evidence>
<dbReference type="PRINTS" id="PR00653">
    <property type="entry name" value="ACTIVIN2R"/>
</dbReference>
<keyword evidence="4 14" id="KW-0808">Transferase</keyword>
<dbReference type="SMART" id="SM00220">
    <property type="entry name" value="S_TKc"/>
    <property type="match status" value="1"/>
</dbReference>
<evidence type="ECO:0000256" key="1">
    <source>
        <dbReference type="ARBA" id="ARBA00004479"/>
    </source>
</evidence>
<dbReference type="InterPro" id="IPR001245">
    <property type="entry name" value="Ser-Thr/Tyr_kinase_cat_dom"/>
</dbReference>
<proteinExistence type="inferred from homology"/>
<keyword evidence="19" id="KW-1185">Reference proteome</keyword>
<organism evidence="18 19">
    <name type="scientific">Candidula unifasciata</name>
    <dbReference type="NCBI Taxonomy" id="100452"/>
    <lineage>
        <taxon>Eukaryota</taxon>
        <taxon>Metazoa</taxon>
        <taxon>Spiralia</taxon>
        <taxon>Lophotrochozoa</taxon>
        <taxon>Mollusca</taxon>
        <taxon>Gastropoda</taxon>
        <taxon>Heterobranchia</taxon>
        <taxon>Euthyneura</taxon>
        <taxon>Panpulmonata</taxon>
        <taxon>Eupulmonata</taxon>
        <taxon>Stylommatophora</taxon>
        <taxon>Helicina</taxon>
        <taxon>Helicoidea</taxon>
        <taxon>Geomitridae</taxon>
        <taxon>Candidula</taxon>
    </lineage>
</organism>
<evidence type="ECO:0000256" key="10">
    <source>
        <dbReference type="ARBA" id="ARBA00022989"/>
    </source>
</evidence>
<dbReference type="InterPro" id="IPR000333">
    <property type="entry name" value="TGFB_receptor"/>
</dbReference>
<dbReference type="EMBL" id="CAJHNH020000668">
    <property type="protein sequence ID" value="CAG5119182.1"/>
    <property type="molecule type" value="Genomic_DNA"/>
</dbReference>
<keyword evidence="14" id="KW-0464">Manganese</keyword>
<dbReference type="GO" id="GO:0043235">
    <property type="term" value="C:receptor complex"/>
    <property type="evidence" value="ECO:0007669"/>
    <property type="project" value="TreeGrafter"/>
</dbReference>
<accession>A0A8S3YUC7</accession>
<keyword evidence="9 13" id="KW-0067">ATP-binding</keyword>
<comment type="cofactor">
    <cofactor evidence="14">
        <name>Mg(2+)</name>
        <dbReference type="ChEBI" id="CHEBI:18420"/>
    </cofactor>
    <cofactor evidence="14">
        <name>Mn(2+)</name>
        <dbReference type="ChEBI" id="CHEBI:29035"/>
    </cofactor>
</comment>
<sequence length="515" mass="57665">RPVYSIKNLTASLQETQYSCACDPPCDGKLVCYTPGKCYIHKDKQTGLFSRNCFTSMEISRLSCYSKAEYGFFKCCEGNMCNENLNLDPLPSKTVDKKESDLNLIIIITVSIAAAVLVLVIGALFFVRRHMHKRRAESLLLAPEVRLLDDDGLCRGFHVGSKQDQWSSGSGSGQPTLVPRTVGKQVTLIERIGKGRFGEVWRGKWLDEDVAVKTFSSLEEISWNQETDIYNTGMLHHENILGYYASDTVGILSCTQNWLILQYHRNGSLYDYLQRSDLDIEEMLLLAHSAAAGLAHLHTEIKEGTGKHEKPGIAHRDIKSKNILVKDNGQCCIGDLGHAVRSSCLKTDTGPDKLLVGTKRYMAPEVLTGTLNSDVFESFKCVDVYAFGLVLWEIARRARPFAEEYRIPFWDIVPADPSFEDMKRAVATEKLRPPIPNKWAKEPMMCEIAQLICECWAHNPKVRLTILRVKKNLLNMLKAASGHNSEKLEKLSPRIVETSSRSSSGNSSGNFSGHL</sequence>
<dbReference type="PROSITE" id="PS00108">
    <property type="entry name" value="PROTEIN_KINASE_ST"/>
    <property type="match status" value="1"/>
</dbReference>
<dbReference type="SMART" id="SM00467">
    <property type="entry name" value="GS"/>
    <property type="match status" value="1"/>
</dbReference>
<feature type="domain" description="GS" evidence="17">
    <location>
        <begin position="143"/>
        <end position="185"/>
    </location>
</feature>
<comment type="catalytic activity">
    <reaction evidence="14">
        <text>L-threonyl-[receptor-protein] + ATP = O-phospho-L-threonyl-[receptor-protein] + ADP + H(+)</text>
        <dbReference type="Rhea" id="RHEA:44880"/>
        <dbReference type="Rhea" id="RHEA-COMP:11024"/>
        <dbReference type="Rhea" id="RHEA-COMP:11025"/>
        <dbReference type="ChEBI" id="CHEBI:15378"/>
        <dbReference type="ChEBI" id="CHEBI:30013"/>
        <dbReference type="ChEBI" id="CHEBI:30616"/>
        <dbReference type="ChEBI" id="CHEBI:61977"/>
        <dbReference type="ChEBI" id="CHEBI:456216"/>
        <dbReference type="EC" id="2.7.11.30"/>
    </reaction>
</comment>
<dbReference type="GO" id="GO:0004675">
    <property type="term" value="F:transmembrane receptor protein serine/threonine kinase activity"/>
    <property type="evidence" value="ECO:0007669"/>
    <property type="project" value="UniProtKB-EC"/>
</dbReference>
<dbReference type="GO" id="GO:0046872">
    <property type="term" value="F:metal ion binding"/>
    <property type="evidence" value="ECO:0007669"/>
    <property type="project" value="UniProtKB-KW"/>
</dbReference>
<dbReference type="EC" id="2.7.11.30" evidence="14"/>
<evidence type="ECO:0000256" key="4">
    <source>
        <dbReference type="ARBA" id="ARBA00022679"/>
    </source>
</evidence>
<gene>
    <name evidence="18" type="ORF">CUNI_LOCUS4740</name>
</gene>
<dbReference type="GO" id="GO:0005886">
    <property type="term" value="C:plasma membrane"/>
    <property type="evidence" value="ECO:0007669"/>
    <property type="project" value="TreeGrafter"/>
</dbReference>
<evidence type="ECO:0000256" key="12">
    <source>
        <dbReference type="ARBA" id="ARBA00023170"/>
    </source>
</evidence>
<dbReference type="Gene3D" id="3.30.200.20">
    <property type="entry name" value="Phosphorylase Kinase, domain 1"/>
    <property type="match status" value="1"/>
</dbReference>
<keyword evidence="14" id="KW-0460">Magnesium</keyword>
<dbReference type="OrthoDB" id="69842at2759"/>
<comment type="caution">
    <text evidence="18">The sequence shown here is derived from an EMBL/GenBank/DDBJ whole genome shotgun (WGS) entry which is preliminary data.</text>
</comment>
<dbReference type="InterPro" id="IPR000719">
    <property type="entry name" value="Prot_kinase_dom"/>
</dbReference>
<name>A0A8S3YUC7_9EUPU</name>
<dbReference type="InterPro" id="IPR003605">
    <property type="entry name" value="GS_dom"/>
</dbReference>
<dbReference type="PROSITE" id="PS50011">
    <property type="entry name" value="PROTEIN_KINASE_DOM"/>
    <property type="match status" value="1"/>
</dbReference>
<dbReference type="Proteomes" id="UP000678393">
    <property type="component" value="Unassembled WGS sequence"/>
</dbReference>
<keyword evidence="14" id="KW-0479">Metal-binding</keyword>
<evidence type="ECO:0000256" key="2">
    <source>
        <dbReference type="ARBA" id="ARBA00009605"/>
    </source>
</evidence>
<keyword evidence="10 14" id="KW-1133">Transmembrane helix</keyword>
<evidence type="ECO:0000313" key="18">
    <source>
        <dbReference type="EMBL" id="CAG5119182.1"/>
    </source>
</evidence>
<keyword evidence="3 14" id="KW-0723">Serine/threonine-protein kinase</keyword>
<feature type="binding site" evidence="13">
    <location>
        <position position="213"/>
    </location>
    <ligand>
        <name>ATP</name>
        <dbReference type="ChEBI" id="CHEBI:30616"/>
    </ligand>
</feature>
<evidence type="ECO:0000256" key="8">
    <source>
        <dbReference type="ARBA" id="ARBA00022777"/>
    </source>
</evidence>
<feature type="transmembrane region" description="Helical" evidence="14">
    <location>
        <begin position="104"/>
        <end position="127"/>
    </location>
</feature>
<dbReference type="SUPFAM" id="SSF56112">
    <property type="entry name" value="Protein kinase-like (PK-like)"/>
    <property type="match status" value="1"/>
</dbReference>
<feature type="non-terminal residue" evidence="18">
    <location>
        <position position="1"/>
    </location>
</feature>
<feature type="domain" description="Protein kinase" evidence="16">
    <location>
        <begin position="186"/>
        <end position="477"/>
    </location>
</feature>
<evidence type="ECO:0000256" key="11">
    <source>
        <dbReference type="ARBA" id="ARBA00023136"/>
    </source>
</evidence>
<dbReference type="PANTHER" id="PTHR23255:SF72">
    <property type="entry name" value="RECEPTOR PROTEIN SERINE_THREONINE KINASE"/>
    <property type="match status" value="1"/>
</dbReference>
<evidence type="ECO:0000256" key="13">
    <source>
        <dbReference type="PROSITE-ProRule" id="PRU10141"/>
    </source>
</evidence>
<keyword evidence="7 13" id="KW-0547">Nucleotide-binding</keyword>
<dbReference type="Gene3D" id="1.10.510.10">
    <property type="entry name" value="Transferase(Phosphotransferase) domain 1"/>
    <property type="match status" value="1"/>
</dbReference>
<evidence type="ECO:0000259" key="16">
    <source>
        <dbReference type="PROSITE" id="PS50011"/>
    </source>
</evidence>
<keyword evidence="5 14" id="KW-0812">Transmembrane</keyword>
<comment type="subcellular location">
    <subcellularLocation>
        <location evidence="1 14">Membrane</location>
        <topology evidence="1 14">Single-pass type I membrane protein</topology>
    </subcellularLocation>
</comment>
<dbReference type="PROSITE" id="PS51256">
    <property type="entry name" value="GS"/>
    <property type="match status" value="1"/>
</dbReference>
<dbReference type="GO" id="GO:0005524">
    <property type="term" value="F:ATP binding"/>
    <property type="evidence" value="ECO:0007669"/>
    <property type="project" value="UniProtKB-UniRule"/>
</dbReference>
<comment type="similarity">
    <text evidence="2 14">Belongs to the protein kinase superfamily. TKL Ser/Thr protein kinase family. TGFB receptor subfamily.</text>
</comment>
<evidence type="ECO:0000256" key="6">
    <source>
        <dbReference type="ARBA" id="ARBA00022729"/>
    </source>
</evidence>
<dbReference type="PANTHER" id="PTHR23255">
    <property type="entry name" value="TRANSFORMING GROWTH FACTOR-BETA RECEPTOR TYPE I AND II"/>
    <property type="match status" value="1"/>
</dbReference>
<keyword evidence="6" id="KW-0732">Signal</keyword>
<dbReference type="InterPro" id="IPR017441">
    <property type="entry name" value="Protein_kinase_ATP_BS"/>
</dbReference>
<dbReference type="Pfam" id="PF07714">
    <property type="entry name" value="PK_Tyr_Ser-Thr"/>
    <property type="match status" value="1"/>
</dbReference>
<evidence type="ECO:0000256" key="15">
    <source>
        <dbReference type="SAM" id="MobiDB-lite"/>
    </source>
</evidence>
<feature type="compositionally biased region" description="Low complexity" evidence="15">
    <location>
        <begin position="499"/>
        <end position="515"/>
    </location>
</feature>
<evidence type="ECO:0000256" key="5">
    <source>
        <dbReference type="ARBA" id="ARBA00022692"/>
    </source>
</evidence>
<keyword evidence="8 14" id="KW-0418">Kinase</keyword>
<keyword evidence="11 14" id="KW-0472">Membrane</keyword>
<dbReference type="GO" id="GO:0071363">
    <property type="term" value="P:cellular response to growth factor stimulus"/>
    <property type="evidence" value="ECO:0007669"/>
    <property type="project" value="TreeGrafter"/>
</dbReference>
<reference evidence="18" key="1">
    <citation type="submission" date="2021-04" db="EMBL/GenBank/DDBJ databases">
        <authorList>
            <consortium name="Molecular Ecology Group"/>
        </authorList>
    </citation>
    <scope>NUCLEOTIDE SEQUENCE</scope>
</reference>
<evidence type="ECO:0000259" key="17">
    <source>
        <dbReference type="PROSITE" id="PS51256"/>
    </source>
</evidence>